<evidence type="ECO:0000256" key="4">
    <source>
        <dbReference type="ARBA" id="ARBA00023125"/>
    </source>
</evidence>
<comment type="similarity">
    <text evidence="1">Belongs to the sigma-70 factor family. ECF subfamily.</text>
</comment>
<name>A0ABS5BJP7_9BACT</name>
<evidence type="ECO:0000256" key="3">
    <source>
        <dbReference type="ARBA" id="ARBA00023082"/>
    </source>
</evidence>
<proteinExistence type="inferred from homology"/>
<dbReference type="PANTHER" id="PTHR43133:SF8">
    <property type="entry name" value="RNA POLYMERASE SIGMA FACTOR HI_1459-RELATED"/>
    <property type="match status" value="1"/>
</dbReference>
<keyword evidence="3" id="KW-0731">Sigma factor</keyword>
<evidence type="ECO:0000256" key="5">
    <source>
        <dbReference type="ARBA" id="ARBA00023163"/>
    </source>
</evidence>
<feature type="domain" description="Thioredoxin" evidence="7">
    <location>
        <begin position="646"/>
        <end position="811"/>
    </location>
</feature>
<dbReference type="InterPro" id="IPR013249">
    <property type="entry name" value="RNA_pol_sigma70_r4_t2"/>
</dbReference>
<protein>
    <submittedName>
        <fullName evidence="8">Sigma-70 family RNA polymerase sigma factor</fullName>
    </submittedName>
</protein>
<dbReference type="InterPro" id="IPR014284">
    <property type="entry name" value="RNA_pol_sigma-70_dom"/>
</dbReference>
<keyword evidence="2" id="KW-0805">Transcription regulation</keyword>
<keyword evidence="9" id="KW-1185">Reference proteome</keyword>
<feature type="region of interest" description="Disordered" evidence="6">
    <location>
        <begin position="452"/>
        <end position="474"/>
    </location>
</feature>
<evidence type="ECO:0000256" key="1">
    <source>
        <dbReference type="ARBA" id="ARBA00010641"/>
    </source>
</evidence>
<evidence type="ECO:0000259" key="7">
    <source>
        <dbReference type="PROSITE" id="PS51352"/>
    </source>
</evidence>
<dbReference type="SUPFAM" id="SSF52833">
    <property type="entry name" value="Thioredoxin-like"/>
    <property type="match status" value="1"/>
</dbReference>
<dbReference type="PANTHER" id="PTHR43133">
    <property type="entry name" value="RNA POLYMERASE ECF-TYPE SIGMA FACTO"/>
    <property type="match status" value="1"/>
</dbReference>
<dbReference type="InterPro" id="IPR007627">
    <property type="entry name" value="RNA_pol_sigma70_r2"/>
</dbReference>
<dbReference type="Proteomes" id="UP000676565">
    <property type="component" value="Unassembled WGS sequence"/>
</dbReference>
<dbReference type="Pfam" id="PF04542">
    <property type="entry name" value="Sigma70_r2"/>
    <property type="match status" value="1"/>
</dbReference>
<comment type="caution">
    <text evidence="8">The sequence shown here is derived from an EMBL/GenBank/DDBJ whole genome shotgun (WGS) entry which is preliminary data.</text>
</comment>
<dbReference type="SUPFAM" id="SSF88659">
    <property type="entry name" value="Sigma3 and sigma4 domains of RNA polymerase sigma factors"/>
    <property type="match status" value="1"/>
</dbReference>
<reference evidence="8 9" key="1">
    <citation type="submission" date="2021-04" db="EMBL/GenBank/DDBJ databases">
        <authorList>
            <person name="Ivanova A."/>
        </authorList>
    </citation>
    <scope>NUCLEOTIDE SEQUENCE [LARGE SCALE GENOMIC DNA]</scope>
    <source>
        <strain evidence="8 9">G18</strain>
    </source>
</reference>
<dbReference type="Pfam" id="PF08281">
    <property type="entry name" value="Sigma70_r4_2"/>
    <property type="match status" value="1"/>
</dbReference>
<dbReference type="InterPro" id="IPR017504">
    <property type="entry name" value="CHP03067_Planctomycetes"/>
</dbReference>
<dbReference type="NCBIfam" id="TIGR03067">
    <property type="entry name" value="Planc_TIGR03067"/>
    <property type="match status" value="1"/>
</dbReference>
<dbReference type="Gene3D" id="1.10.1740.10">
    <property type="match status" value="1"/>
</dbReference>
<keyword evidence="5" id="KW-0804">Transcription</keyword>
<evidence type="ECO:0000313" key="8">
    <source>
        <dbReference type="EMBL" id="MBP3953918.1"/>
    </source>
</evidence>
<accession>A0ABS5BJP7</accession>
<evidence type="ECO:0000313" key="9">
    <source>
        <dbReference type="Proteomes" id="UP000676565"/>
    </source>
</evidence>
<dbReference type="CDD" id="cd06171">
    <property type="entry name" value="Sigma70_r4"/>
    <property type="match status" value="1"/>
</dbReference>
<gene>
    <name evidence="8" type="ORF">J8F10_01200</name>
</gene>
<evidence type="ECO:0000256" key="2">
    <source>
        <dbReference type="ARBA" id="ARBA00023015"/>
    </source>
</evidence>
<dbReference type="Gene3D" id="1.10.10.10">
    <property type="entry name" value="Winged helix-like DNA-binding domain superfamily/Winged helix DNA-binding domain"/>
    <property type="match status" value="1"/>
</dbReference>
<dbReference type="Gene3D" id="3.40.30.10">
    <property type="entry name" value="Glutaredoxin"/>
    <property type="match status" value="1"/>
</dbReference>
<dbReference type="InterPro" id="IPR036388">
    <property type="entry name" value="WH-like_DNA-bd_sf"/>
</dbReference>
<evidence type="ECO:0000256" key="6">
    <source>
        <dbReference type="SAM" id="MobiDB-lite"/>
    </source>
</evidence>
<dbReference type="InterPro" id="IPR000866">
    <property type="entry name" value="AhpC/TSA"/>
</dbReference>
<dbReference type="InterPro" id="IPR013325">
    <property type="entry name" value="RNA_pol_sigma_r2"/>
</dbReference>
<keyword evidence="4" id="KW-0238">DNA-binding</keyword>
<sequence>MIPVLADRSLGHVPDADLLLRFVRDGDRAVFELLVRRHWRLVFGVCRRVAGNVHDAEDAAQAAFLVLVRRAEVVRGTHLAAWLARVAYRCAVRVRARHQRHHSTDLSTVPAPEPVTSDPDLAAALDAELDRLPAKYRVPVVLCYLQGRTYEQAAAELNCPVGTLSGWLTRAKVLLRTRLVRRGVTVSIGGLTVFLDGLGSRASATDHAIRATTATAVAFAHGEAVPGRASAIANGVIQMMTWKSKLLPAALGAVALLVGLTAAAVSFEPPPEASRGPVAARPPEAKRADADALQGLWVFDASSGKNASLGMAWRSRVVIRGDAVTVEPFLDEKLVLRGKIELDPAAEPKRFDLVLEELDFAPAGAPLKIAAGRYPGVYKLDGERLSVCFATEPGGPRPASVDDPGERLIRATLAKAPPGFKEFPKEVTVKAVGADGKPVVGAVVARLMNRRPHFEPRTPDGRPIPPEKVTEEQRKRWEQFNRVPEGGIRDPETGWTFFNARTTDADGTVKVLFDEWASDQIVVRDPVSKRVGNARMSPAMFLASSTVTVTLQPECRVLATVRCEELTKAGRTDYFHSIIETPDGRQIASTGNEAGKLEYLLPPGDYTLALFGTEWMVSKRVKITVPKDRNEHVVEPVDLLPNELLKLLGQPAPELTDVAGWKGKEVKLADLKGKFVLLAFCSYGCGDCIDKMPAVMDLYDRVKDKGVAIVGVHVDADGEVGTAKAFDEKHAIYKKDIWKGRDIPFPVALTSLKPPGGAQNASRGGPVAKYGISSSLRTILIDPDGKVVGRFDAAAKEAAERLEELLKEAKK</sequence>
<dbReference type="InterPro" id="IPR039425">
    <property type="entry name" value="RNA_pol_sigma-70-like"/>
</dbReference>
<dbReference type="NCBIfam" id="TIGR02937">
    <property type="entry name" value="sigma70-ECF"/>
    <property type="match status" value="1"/>
</dbReference>
<organism evidence="8 9">
    <name type="scientific">Gemmata palustris</name>
    <dbReference type="NCBI Taxonomy" id="2822762"/>
    <lineage>
        <taxon>Bacteria</taxon>
        <taxon>Pseudomonadati</taxon>
        <taxon>Planctomycetota</taxon>
        <taxon>Planctomycetia</taxon>
        <taxon>Gemmatales</taxon>
        <taxon>Gemmataceae</taxon>
        <taxon>Gemmata</taxon>
    </lineage>
</organism>
<dbReference type="InterPro" id="IPR013324">
    <property type="entry name" value="RNA_pol_sigma_r3/r4-like"/>
</dbReference>
<dbReference type="InterPro" id="IPR036249">
    <property type="entry name" value="Thioredoxin-like_sf"/>
</dbReference>
<dbReference type="EMBL" id="JAGKQQ010000001">
    <property type="protein sequence ID" value="MBP3953918.1"/>
    <property type="molecule type" value="Genomic_DNA"/>
</dbReference>
<dbReference type="PROSITE" id="PS51352">
    <property type="entry name" value="THIOREDOXIN_2"/>
    <property type="match status" value="1"/>
</dbReference>
<dbReference type="SUPFAM" id="SSF88946">
    <property type="entry name" value="Sigma2 domain of RNA polymerase sigma factors"/>
    <property type="match status" value="1"/>
</dbReference>
<dbReference type="Pfam" id="PF00578">
    <property type="entry name" value="AhpC-TSA"/>
    <property type="match status" value="1"/>
</dbReference>
<dbReference type="CDD" id="cd02966">
    <property type="entry name" value="TlpA_like_family"/>
    <property type="match status" value="1"/>
</dbReference>
<dbReference type="RefSeq" id="WP_210651893.1">
    <property type="nucleotide sequence ID" value="NZ_JAGKQQ010000001.1"/>
</dbReference>
<dbReference type="InterPro" id="IPR013766">
    <property type="entry name" value="Thioredoxin_domain"/>
</dbReference>